<dbReference type="STRING" id="1830138.SAMN05443507_10618"/>
<proteinExistence type="predicted"/>
<keyword evidence="2" id="KW-1185">Reference proteome</keyword>
<protein>
    <submittedName>
        <fullName evidence="1">Uncharacterized protein</fullName>
    </submittedName>
</protein>
<gene>
    <name evidence="1" type="ORF">SAMN05443507_10618</name>
</gene>
<reference evidence="2" key="1">
    <citation type="submission" date="2016-11" db="EMBL/GenBank/DDBJ databases">
        <authorList>
            <person name="Varghese N."/>
            <person name="Submissions S."/>
        </authorList>
    </citation>
    <scope>NUCLEOTIDE SEQUENCE [LARGE SCALE GENOMIC DNA]</scope>
    <source>
        <strain evidence="2">USBA-503</strain>
    </source>
</reference>
<accession>A0A1M6NEF9</accession>
<dbReference type="AlphaFoldDB" id="A0A1M6NEF9"/>
<organism evidence="1 2">
    <name type="scientific">Alicyclobacillus tolerans</name>
    <dbReference type="NCBI Taxonomy" id="90970"/>
    <lineage>
        <taxon>Bacteria</taxon>
        <taxon>Bacillati</taxon>
        <taxon>Bacillota</taxon>
        <taxon>Bacilli</taxon>
        <taxon>Bacillales</taxon>
        <taxon>Alicyclobacillaceae</taxon>
        <taxon>Alicyclobacillus</taxon>
    </lineage>
</organism>
<dbReference type="EMBL" id="FRAF01000006">
    <property type="protein sequence ID" value="SHJ94128.1"/>
    <property type="molecule type" value="Genomic_DNA"/>
</dbReference>
<dbReference type="Proteomes" id="UP000184016">
    <property type="component" value="Unassembled WGS sequence"/>
</dbReference>
<evidence type="ECO:0000313" key="1">
    <source>
        <dbReference type="EMBL" id="SHJ94128.1"/>
    </source>
</evidence>
<sequence>MKIIIWKKIFHFNELGFQKLMEKGWVIKETLSYIRLLSEEDRINPFYIVQRIFYSPHEELEFGMIPMGEYRFIRTFFDTKDLDIWKKLMTHPVLIELIETYGDQITHPMSTMKIIEVPNDIDWEIVPLQDQEIAIVDKQRIWSA</sequence>
<dbReference type="RefSeq" id="WP_072873385.1">
    <property type="nucleotide sequence ID" value="NZ_FRAF01000006.1"/>
</dbReference>
<evidence type="ECO:0000313" key="2">
    <source>
        <dbReference type="Proteomes" id="UP000184016"/>
    </source>
</evidence>
<name>A0A1M6NEF9_9BACL</name>